<protein>
    <submittedName>
        <fullName evidence="2">OLC1v1036672C1</fullName>
    </submittedName>
</protein>
<accession>A0AAV1CZ59</accession>
<dbReference type="Proteomes" id="UP001161247">
    <property type="component" value="Chromosome 3"/>
</dbReference>
<evidence type="ECO:0000256" key="1">
    <source>
        <dbReference type="SAM" id="MobiDB-lite"/>
    </source>
</evidence>
<feature type="compositionally biased region" description="Basic and acidic residues" evidence="1">
    <location>
        <begin position="1"/>
        <end position="11"/>
    </location>
</feature>
<reference evidence="2" key="1">
    <citation type="submission" date="2023-03" db="EMBL/GenBank/DDBJ databases">
        <authorList>
            <person name="Julca I."/>
        </authorList>
    </citation>
    <scope>NUCLEOTIDE SEQUENCE</scope>
</reference>
<evidence type="ECO:0000313" key="2">
    <source>
        <dbReference type="EMBL" id="CAI9099797.1"/>
    </source>
</evidence>
<evidence type="ECO:0000313" key="3">
    <source>
        <dbReference type="Proteomes" id="UP001161247"/>
    </source>
</evidence>
<proteinExistence type="predicted"/>
<dbReference type="EMBL" id="OX459120">
    <property type="protein sequence ID" value="CAI9099797.1"/>
    <property type="molecule type" value="Genomic_DNA"/>
</dbReference>
<sequence>MNSEESGKYDDQLPGGRKPNDDQSPSANPDLAYWYRHLPNPPTPADGQPIPFDSDDKDDYDDDDDEMHRDFPLPPLPSCVSTDDFVKMHPFYCARTLEEGEEVEVMNAESIREDQMRAVLKRVWTDCPDEPYEDEGAPAFAFHYGGKETSVGSPSGSSSLLPNMIDLNSYTIATIFVKLEESKNLLQALKNRVFSVYLYWQFPLALRSIVHVAYRARKGQVDQGWGLPATKGEDFVSGKVLGWTTLYDDEDVKRSVQRYGLERYGGFDEEMIF</sequence>
<keyword evidence="3" id="KW-1185">Reference proteome</keyword>
<feature type="region of interest" description="Disordered" evidence="1">
    <location>
        <begin position="1"/>
        <end position="75"/>
    </location>
</feature>
<organism evidence="2 3">
    <name type="scientific">Oldenlandia corymbosa var. corymbosa</name>
    <dbReference type="NCBI Taxonomy" id="529605"/>
    <lineage>
        <taxon>Eukaryota</taxon>
        <taxon>Viridiplantae</taxon>
        <taxon>Streptophyta</taxon>
        <taxon>Embryophyta</taxon>
        <taxon>Tracheophyta</taxon>
        <taxon>Spermatophyta</taxon>
        <taxon>Magnoliopsida</taxon>
        <taxon>eudicotyledons</taxon>
        <taxon>Gunneridae</taxon>
        <taxon>Pentapetalae</taxon>
        <taxon>asterids</taxon>
        <taxon>lamiids</taxon>
        <taxon>Gentianales</taxon>
        <taxon>Rubiaceae</taxon>
        <taxon>Rubioideae</taxon>
        <taxon>Spermacoceae</taxon>
        <taxon>Hedyotis-Oldenlandia complex</taxon>
        <taxon>Oldenlandia</taxon>
    </lineage>
</organism>
<feature type="compositionally biased region" description="Acidic residues" evidence="1">
    <location>
        <begin position="53"/>
        <end position="65"/>
    </location>
</feature>
<gene>
    <name evidence="2" type="ORF">OLC1_LOCUS9744</name>
</gene>
<name>A0AAV1CZ59_OLDCO</name>
<dbReference type="AlphaFoldDB" id="A0AAV1CZ59"/>